<dbReference type="GO" id="GO:0016324">
    <property type="term" value="C:apical plasma membrane"/>
    <property type="evidence" value="ECO:0007669"/>
    <property type="project" value="TreeGrafter"/>
</dbReference>
<dbReference type="Gene3D" id="2.60.40.1180">
    <property type="entry name" value="Golgi alpha-mannosidase II"/>
    <property type="match status" value="1"/>
</dbReference>
<organism evidence="4 5">
    <name type="scientific">Penaeus vannamei</name>
    <name type="common">Whiteleg shrimp</name>
    <name type="synonym">Litopenaeus vannamei</name>
    <dbReference type="NCBI Taxonomy" id="6689"/>
    <lineage>
        <taxon>Eukaryota</taxon>
        <taxon>Metazoa</taxon>
        <taxon>Ecdysozoa</taxon>
        <taxon>Arthropoda</taxon>
        <taxon>Crustacea</taxon>
        <taxon>Multicrustacea</taxon>
        <taxon>Malacostraca</taxon>
        <taxon>Eumalacostraca</taxon>
        <taxon>Eucarida</taxon>
        <taxon>Decapoda</taxon>
        <taxon>Dendrobranchiata</taxon>
        <taxon>Penaeoidea</taxon>
        <taxon>Penaeidae</taxon>
        <taxon>Penaeus</taxon>
    </lineage>
</organism>
<dbReference type="EMBL" id="QCYY01003338">
    <property type="protein sequence ID" value="ROT64022.1"/>
    <property type="molecule type" value="Genomic_DNA"/>
</dbReference>
<proteinExistence type="predicted"/>
<dbReference type="Proteomes" id="UP000283509">
    <property type="component" value="Unassembled WGS sequence"/>
</dbReference>
<feature type="domain" description="Solute carrier family 3 member 2 N-terminal" evidence="3">
    <location>
        <begin position="32"/>
        <end position="105"/>
    </location>
</feature>
<dbReference type="PROSITE" id="PS00018">
    <property type="entry name" value="EF_HAND_1"/>
    <property type="match status" value="1"/>
</dbReference>
<comment type="caution">
    <text evidence="4">The sequence shown here is derived from an EMBL/GenBank/DDBJ whole genome shotgun (WGS) entry which is preliminary data.</text>
</comment>
<dbReference type="Pfam" id="PF16028">
    <property type="entry name" value="SLC3A2_N"/>
    <property type="match status" value="1"/>
</dbReference>
<dbReference type="Gene3D" id="3.20.20.80">
    <property type="entry name" value="Glycosidases"/>
    <property type="match status" value="1"/>
</dbReference>
<keyword evidence="2" id="KW-1133">Transmembrane helix</keyword>
<reference evidence="4 5" key="1">
    <citation type="submission" date="2018-04" db="EMBL/GenBank/DDBJ databases">
        <authorList>
            <person name="Zhang X."/>
            <person name="Yuan J."/>
            <person name="Li F."/>
            <person name="Xiang J."/>
        </authorList>
    </citation>
    <scope>NUCLEOTIDE SEQUENCE [LARGE SCALE GENOMIC DNA]</scope>
    <source>
        <tissue evidence="4">Muscle</tissue>
    </source>
</reference>
<evidence type="ECO:0000256" key="1">
    <source>
        <dbReference type="SAM" id="MobiDB-lite"/>
    </source>
</evidence>
<evidence type="ECO:0000256" key="2">
    <source>
        <dbReference type="SAM" id="Phobius"/>
    </source>
</evidence>
<keyword evidence="2" id="KW-0812">Transmembrane</keyword>
<dbReference type="PANTHER" id="PTHR46673">
    <property type="entry name" value="4F2 CELL-SURFACE ANTIGEN HEAVY CHAIN"/>
    <property type="match status" value="1"/>
</dbReference>
<dbReference type="OrthoDB" id="204980at2759"/>
<dbReference type="PANTHER" id="PTHR46673:SF1">
    <property type="entry name" value="4F2 CELL-SURFACE ANTIGEN HEAVY CHAIN"/>
    <property type="match status" value="1"/>
</dbReference>
<dbReference type="GO" id="GO:0015173">
    <property type="term" value="F:aromatic amino acid transmembrane transporter activity"/>
    <property type="evidence" value="ECO:0007669"/>
    <property type="project" value="TreeGrafter"/>
</dbReference>
<sequence length="454" mass="50048">MAPQEDGTKVPLTDNECPEAKFTQSDPPNGDARIDMGTVPAFSGLTKEELMKYSDDPFWVRLRWALFIIFWLGWVAMLVVAIVIIIQAPRCAPQEKLEWVQESAILQYDVVNGVDADSSGDVNPNDVVEMAKVLGMTSVYLEDLISPLDFEKESAAYDSEEIKNILAVAKENNLNVITDFVPSQVSADNSWFKNDSYKDFFIPNSGGEFNFSNPDLISALTDVLRDVWVSKGVKAFLMANADTQELRDARDTINAALKDEVDGAVVSNVTDMSNELVSGFNAEMFKAFLDGHVSDWTYYKYNPKVAESKITPEMVRLVTMSLFLVPGTPILSGVDKDYLASQKEEIKQLSDIRMKESIKIGTMTFVNSTEEDVVAFARVLKGTPGYAVAVNMNSVNNATIDFTTIKGVDASGDVSLEANYQEDPADKSPRGKQSLSSVHLGPYEGIVVQFVPSL</sequence>
<feature type="transmembrane region" description="Helical" evidence="2">
    <location>
        <begin position="64"/>
        <end position="86"/>
    </location>
</feature>
<evidence type="ECO:0000313" key="4">
    <source>
        <dbReference type="EMBL" id="ROT64022.1"/>
    </source>
</evidence>
<dbReference type="AlphaFoldDB" id="A0A3R7PZ26"/>
<keyword evidence="5" id="KW-1185">Reference proteome</keyword>
<dbReference type="GO" id="GO:0016323">
    <property type="term" value="C:basolateral plasma membrane"/>
    <property type="evidence" value="ECO:0007669"/>
    <property type="project" value="TreeGrafter"/>
</dbReference>
<dbReference type="GO" id="GO:1904273">
    <property type="term" value="P:L-alanine import across plasma membrane"/>
    <property type="evidence" value="ECO:0007669"/>
    <property type="project" value="TreeGrafter"/>
</dbReference>
<dbReference type="InterPro" id="IPR017853">
    <property type="entry name" value="GH"/>
</dbReference>
<dbReference type="InterPro" id="IPR018247">
    <property type="entry name" value="EF_Hand_1_Ca_BS"/>
</dbReference>
<reference evidence="4 5" key="2">
    <citation type="submission" date="2019-01" db="EMBL/GenBank/DDBJ databases">
        <title>The decoding of complex shrimp genome reveals the adaptation for benthos swimmer, frequently molting mechanism and breeding impact on genome.</title>
        <authorList>
            <person name="Sun Y."/>
            <person name="Gao Y."/>
            <person name="Yu Y."/>
        </authorList>
    </citation>
    <scope>NUCLEOTIDE SEQUENCE [LARGE SCALE GENOMIC DNA]</scope>
    <source>
        <tissue evidence="4">Muscle</tissue>
    </source>
</reference>
<name>A0A3R7PZ26_PENVA</name>
<feature type="region of interest" description="Disordered" evidence="1">
    <location>
        <begin position="1"/>
        <end position="33"/>
    </location>
</feature>
<dbReference type="InterPro" id="IPR031984">
    <property type="entry name" value="SLC3A2_N"/>
</dbReference>
<accession>A0A3R7PZ26</accession>
<dbReference type="GO" id="GO:0015823">
    <property type="term" value="P:phenylalanine transport"/>
    <property type="evidence" value="ECO:0007669"/>
    <property type="project" value="TreeGrafter"/>
</dbReference>
<keyword evidence="2" id="KW-0472">Membrane</keyword>
<dbReference type="GO" id="GO:0015180">
    <property type="term" value="F:L-alanine transmembrane transporter activity"/>
    <property type="evidence" value="ECO:0007669"/>
    <property type="project" value="TreeGrafter"/>
</dbReference>
<dbReference type="InterPro" id="IPR042280">
    <property type="entry name" value="SLC3A2"/>
</dbReference>
<gene>
    <name evidence="4" type="ORF">C7M84_018064</name>
</gene>
<dbReference type="GO" id="GO:1903801">
    <property type="term" value="P:L-leucine import across plasma membrane"/>
    <property type="evidence" value="ECO:0007669"/>
    <property type="project" value="TreeGrafter"/>
</dbReference>
<dbReference type="GO" id="GO:0015190">
    <property type="term" value="F:L-leucine transmembrane transporter activity"/>
    <property type="evidence" value="ECO:0007669"/>
    <property type="project" value="TreeGrafter"/>
</dbReference>
<dbReference type="SUPFAM" id="SSF51445">
    <property type="entry name" value="(Trans)glycosidases"/>
    <property type="match status" value="1"/>
</dbReference>
<evidence type="ECO:0000313" key="5">
    <source>
        <dbReference type="Proteomes" id="UP000283509"/>
    </source>
</evidence>
<dbReference type="STRING" id="6689.A0A3R7PZ26"/>
<dbReference type="InterPro" id="IPR013780">
    <property type="entry name" value="Glyco_hydro_b"/>
</dbReference>
<evidence type="ECO:0000259" key="3">
    <source>
        <dbReference type="Pfam" id="PF16028"/>
    </source>
</evidence>
<protein>
    <submittedName>
        <fullName evidence="4">4F2 cell-surface antigen heavy chain</fullName>
    </submittedName>
</protein>